<proteinExistence type="predicted"/>
<dbReference type="AlphaFoldDB" id="A0A494YB12"/>
<dbReference type="RefSeq" id="WP_121085190.1">
    <property type="nucleotide sequence ID" value="NZ_RBZU01000002.1"/>
</dbReference>
<evidence type="ECO:0000313" key="1">
    <source>
        <dbReference type="EMBL" id="RKP57835.1"/>
    </source>
</evidence>
<dbReference type="Proteomes" id="UP000270342">
    <property type="component" value="Unassembled WGS sequence"/>
</dbReference>
<comment type="caution">
    <text evidence="1">The sequence shown here is derived from an EMBL/GenBank/DDBJ whole genome shotgun (WGS) entry which is preliminary data.</text>
</comment>
<reference evidence="1 2" key="1">
    <citation type="submission" date="2018-10" db="EMBL/GenBank/DDBJ databases">
        <title>Robbsia sp. DHC34, isolated from soil.</title>
        <authorList>
            <person name="Gao Z.-H."/>
            <person name="Qiu L.-H."/>
        </authorList>
    </citation>
    <scope>NUCLEOTIDE SEQUENCE [LARGE SCALE GENOMIC DNA]</scope>
    <source>
        <strain evidence="1 2">DHC34</strain>
    </source>
</reference>
<accession>A0A494YB12</accession>
<name>A0A494YB12_9BURK</name>
<gene>
    <name evidence="1" type="ORF">D7S86_07900</name>
</gene>
<organism evidence="1 2">
    <name type="scientific">Pararobbsia silviterrae</name>
    <dbReference type="NCBI Taxonomy" id="1792498"/>
    <lineage>
        <taxon>Bacteria</taxon>
        <taxon>Pseudomonadati</taxon>
        <taxon>Pseudomonadota</taxon>
        <taxon>Betaproteobacteria</taxon>
        <taxon>Burkholderiales</taxon>
        <taxon>Burkholderiaceae</taxon>
        <taxon>Pararobbsia</taxon>
    </lineage>
</organism>
<sequence length="78" mass="8470">MFATIPESGIPFHHPLAGHAALALIVTLDIIVDAVEKKTECPKHVVARTFRETICALHTRSNDIKARAIDANEFGAAH</sequence>
<keyword evidence="2" id="KW-1185">Reference proteome</keyword>
<protein>
    <submittedName>
        <fullName evidence="1">Uncharacterized protein</fullName>
    </submittedName>
</protein>
<dbReference type="EMBL" id="RBZU01000002">
    <property type="protein sequence ID" value="RKP57835.1"/>
    <property type="molecule type" value="Genomic_DNA"/>
</dbReference>
<evidence type="ECO:0000313" key="2">
    <source>
        <dbReference type="Proteomes" id="UP000270342"/>
    </source>
</evidence>